<comment type="caution">
    <text evidence="2">The sequence shown here is derived from an EMBL/GenBank/DDBJ whole genome shotgun (WGS) entry which is preliminary data.</text>
</comment>
<reference evidence="2 3" key="1">
    <citation type="submission" date="2020-06" db="EMBL/GenBank/DDBJ databases">
        <title>Schlegella sp. ID0723 isolated from air conditioner.</title>
        <authorList>
            <person name="Kim D.Y."/>
            <person name="Kim D.-U."/>
        </authorList>
    </citation>
    <scope>NUCLEOTIDE SEQUENCE [LARGE SCALE GENOMIC DNA]</scope>
    <source>
        <strain evidence="2 3">ID0723</strain>
    </source>
</reference>
<proteinExistence type="predicted"/>
<dbReference type="RefSeq" id="WP_176066929.1">
    <property type="nucleotide sequence ID" value="NZ_JABWMJ010000002.1"/>
</dbReference>
<accession>A0A7Y6NLE3</accession>
<evidence type="ECO:0000313" key="3">
    <source>
        <dbReference type="Proteomes" id="UP000529637"/>
    </source>
</evidence>
<dbReference type="InterPro" id="IPR001509">
    <property type="entry name" value="Epimerase_deHydtase"/>
</dbReference>
<dbReference type="GO" id="GO:0005737">
    <property type="term" value="C:cytoplasm"/>
    <property type="evidence" value="ECO:0007669"/>
    <property type="project" value="TreeGrafter"/>
</dbReference>
<feature type="domain" description="Ketoreductase" evidence="1">
    <location>
        <begin position="15"/>
        <end position="168"/>
    </location>
</feature>
<organism evidence="2 3">
    <name type="scientific">Piscinibacter koreensis</name>
    <dbReference type="NCBI Taxonomy" id="2742824"/>
    <lineage>
        <taxon>Bacteria</taxon>
        <taxon>Pseudomonadati</taxon>
        <taxon>Pseudomonadota</taxon>
        <taxon>Betaproteobacteria</taxon>
        <taxon>Burkholderiales</taxon>
        <taxon>Sphaerotilaceae</taxon>
        <taxon>Piscinibacter</taxon>
    </lineage>
</organism>
<dbReference type="SMART" id="SM00822">
    <property type="entry name" value="PKS_KR"/>
    <property type="match status" value="1"/>
</dbReference>
<dbReference type="InterPro" id="IPR057326">
    <property type="entry name" value="KR_dom"/>
</dbReference>
<sequence length="333" mass="35161">MSSAPARTPPADHAPLVAVTGATGFIGRHLLVALSEAGWRVRLLLRRDPTELAALGIAPQVVAGSLADDRALERLVDGVDAVIHGAGLIKAARRADFFAVNRDGAAALAHAARRVAPQAPFVLVSSLAAREPALSDYAASKRAGENAVLDVLGEGATVLRPPVVYGPGDRETLRFFQLARGRWVPLLGAPDARAALIHVGDLVRLMALLVAERPAGRVVTAADARPEGYRWDELLGAAARAVGNPAPRFVRAPGSALRGVAWVGDVARAFGSASMLNSQKLRELRHPDWSVSAAEHARPEGWAPRHDIDSGFADAVAWYRAAGWLPDRASTAH</sequence>
<dbReference type="SUPFAM" id="SSF51735">
    <property type="entry name" value="NAD(P)-binding Rossmann-fold domains"/>
    <property type="match status" value="1"/>
</dbReference>
<dbReference type="AlphaFoldDB" id="A0A7Y6NLE3"/>
<evidence type="ECO:0000313" key="2">
    <source>
        <dbReference type="EMBL" id="NUZ05234.1"/>
    </source>
</evidence>
<dbReference type="InterPro" id="IPR051783">
    <property type="entry name" value="NAD(P)-dependent_oxidoreduct"/>
</dbReference>
<dbReference type="Pfam" id="PF01370">
    <property type="entry name" value="Epimerase"/>
    <property type="match status" value="1"/>
</dbReference>
<dbReference type="InterPro" id="IPR036291">
    <property type="entry name" value="NAD(P)-bd_dom_sf"/>
</dbReference>
<dbReference type="Proteomes" id="UP000529637">
    <property type="component" value="Unassembled WGS sequence"/>
</dbReference>
<dbReference type="PANTHER" id="PTHR48079:SF6">
    <property type="entry name" value="NAD(P)-BINDING DOMAIN-CONTAINING PROTEIN-RELATED"/>
    <property type="match status" value="1"/>
</dbReference>
<protein>
    <submittedName>
        <fullName evidence="2">NAD-dependent epimerase/dehydratase family protein</fullName>
    </submittedName>
</protein>
<gene>
    <name evidence="2" type="ORF">HQN59_05605</name>
</gene>
<dbReference type="PANTHER" id="PTHR48079">
    <property type="entry name" value="PROTEIN YEEZ"/>
    <property type="match status" value="1"/>
</dbReference>
<dbReference type="EMBL" id="JABWMJ010000002">
    <property type="protein sequence ID" value="NUZ05234.1"/>
    <property type="molecule type" value="Genomic_DNA"/>
</dbReference>
<dbReference type="GO" id="GO:0004029">
    <property type="term" value="F:aldehyde dehydrogenase (NAD+) activity"/>
    <property type="evidence" value="ECO:0007669"/>
    <property type="project" value="TreeGrafter"/>
</dbReference>
<evidence type="ECO:0000259" key="1">
    <source>
        <dbReference type="SMART" id="SM00822"/>
    </source>
</evidence>
<keyword evidence="3" id="KW-1185">Reference proteome</keyword>
<dbReference type="Gene3D" id="3.40.50.720">
    <property type="entry name" value="NAD(P)-binding Rossmann-like Domain"/>
    <property type="match status" value="1"/>
</dbReference>
<name>A0A7Y6NLE3_9BURK</name>